<organism evidence="15 16">
    <name type="scientific">Planktotalea frisia</name>
    <dbReference type="NCBI Taxonomy" id="696762"/>
    <lineage>
        <taxon>Bacteria</taxon>
        <taxon>Pseudomonadati</taxon>
        <taxon>Pseudomonadota</taxon>
        <taxon>Alphaproteobacteria</taxon>
        <taxon>Rhodobacterales</taxon>
        <taxon>Paracoccaceae</taxon>
        <taxon>Planktotalea</taxon>
    </lineage>
</organism>
<dbReference type="Pfam" id="PF00441">
    <property type="entry name" value="Acyl-CoA_dh_1"/>
    <property type="match status" value="1"/>
</dbReference>
<dbReference type="Gene3D" id="2.40.110.10">
    <property type="entry name" value="Butyryl-CoA Dehydrogenase, subunit A, domain 2"/>
    <property type="match status" value="1"/>
</dbReference>
<dbReference type="SUPFAM" id="SSF56645">
    <property type="entry name" value="Acyl-CoA dehydrogenase NM domain-like"/>
    <property type="match status" value="1"/>
</dbReference>
<dbReference type="PANTHER" id="PTHR42807:SF1">
    <property type="entry name" value="GLUTARYL-COA DEHYDROGENASE, MITOCHONDRIAL"/>
    <property type="match status" value="1"/>
</dbReference>
<dbReference type="InterPro" id="IPR036250">
    <property type="entry name" value="AcylCo_DH-like_C"/>
</dbReference>
<evidence type="ECO:0000256" key="3">
    <source>
        <dbReference type="ARBA" id="ARBA00022630"/>
    </source>
</evidence>
<dbReference type="FunFam" id="2.40.110.10:FF:000008">
    <property type="entry name" value="Glutaryl-CoA dehydrogenase, mitochondrial"/>
    <property type="match status" value="1"/>
</dbReference>
<comment type="pathway">
    <text evidence="8">Amino-acid metabolism; tryptophan metabolism.</text>
</comment>
<dbReference type="AlphaFoldDB" id="A0A1L9NUU2"/>
<dbReference type="FunFam" id="1.10.540.10:FF:000003">
    <property type="entry name" value="glutaryl-CoA dehydrogenase, mitochondrial"/>
    <property type="match status" value="1"/>
</dbReference>
<keyword evidence="4 11" id="KW-0274">FAD</keyword>
<feature type="domain" description="Acyl-CoA dehydrogenase/oxidase N-terminal" evidence="14">
    <location>
        <begin position="26"/>
        <end position="138"/>
    </location>
</feature>
<evidence type="ECO:0000256" key="10">
    <source>
        <dbReference type="ARBA" id="ARBA00049493"/>
    </source>
</evidence>
<feature type="domain" description="Acyl-CoA oxidase/dehydrogenase middle" evidence="13">
    <location>
        <begin position="142"/>
        <end position="235"/>
    </location>
</feature>
<accession>A0A1L9NUU2</accession>
<evidence type="ECO:0000313" key="15">
    <source>
        <dbReference type="EMBL" id="OJI92953.1"/>
    </source>
</evidence>
<evidence type="ECO:0000256" key="11">
    <source>
        <dbReference type="RuleBase" id="RU362125"/>
    </source>
</evidence>
<keyword evidence="5" id="KW-0809">Transit peptide</keyword>
<dbReference type="InterPro" id="IPR013786">
    <property type="entry name" value="AcylCoA_DH/ox_N"/>
</dbReference>
<dbReference type="InterPro" id="IPR046373">
    <property type="entry name" value="Acyl-CoA_Oxase/DH_mid-dom_sf"/>
</dbReference>
<protein>
    <recommendedName>
        <fullName evidence="9">glutaryl-CoA dehydrogenase (ETF)</fullName>
        <ecNumber evidence="9">1.3.8.6</ecNumber>
    </recommendedName>
</protein>
<dbReference type="InterPro" id="IPR037069">
    <property type="entry name" value="AcylCoA_DH/ox_N_sf"/>
</dbReference>
<evidence type="ECO:0000256" key="4">
    <source>
        <dbReference type="ARBA" id="ARBA00022827"/>
    </source>
</evidence>
<dbReference type="FunFam" id="1.20.140.10:FF:000006">
    <property type="entry name" value="Glutaryl-CoA dehydrogenase, mitochondrial"/>
    <property type="match status" value="1"/>
</dbReference>
<evidence type="ECO:0000256" key="2">
    <source>
        <dbReference type="ARBA" id="ARBA00009347"/>
    </source>
</evidence>
<comment type="similarity">
    <text evidence="2 11">Belongs to the acyl-CoA dehydrogenase family.</text>
</comment>
<evidence type="ECO:0000256" key="1">
    <source>
        <dbReference type="ARBA" id="ARBA00001974"/>
    </source>
</evidence>
<dbReference type="GO" id="GO:0000062">
    <property type="term" value="F:fatty-acyl-CoA binding"/>
    <property type="evidence" value="ECO:0007669"/>
    <property type="project" value="TreeGrafter"/>
</dbReference>
<dbReference type="InterPro" id="IPR052033">
    <property type="entry name" value="Glutaryl-CoA_DH_mitochondrial"/>
</dbReference>
<comment type="caution">
    <text evidence="15">The sequence shown here is derived from an EMBL/GenBank/DDBJ whole genome shotgun (WGS) entry which is preliminary data.</text>
</comment>
<dbReference type="EMBL" id="MLCB01000160">
    <property type="protein sequence ID" value="OJI92953.1"/>
    <property type="molecule type" value="Genomic_DNA"/>
</dbReference>
<gene>
    <name evidence="15" type="primary">acdA_6</name>
    <name evidence="15" type="ORF">PFRI_28470</name>
</gene>
<proteinExistence type="inferred from homology"/>
<dbReference type="GO" id="GO:0050660">
    <property type="term" value="F:flavin adenine dinucleotide binding"/>
    <property type="evidence" value="ECO:0007669"/>
    <property type="project" value="InterPro"/>
</dbReference>
<dbReference type="InterPro" id="IPR009075">
    <property type="entry name" value="AcylCo_DH/oxidase_C"/>
</dbReference>
<dbReference type="PROSITE" id="PS00073">
    <property type="entry name" value="ACYL_COA_DH_2"/>
    <property type="match status" value="1"/>
</dbReference>
<evidence type="ECO:0000256" key="8">
    <source>
        <dbReference type="ARBA" id="ARBA00037927"/>
    </source>
</evidence>
<dbReference type="GO" id="GO:0033539">
    <property type="term" value="P:fatty acid beta-oxidation using acyl-CoA dehydrogenase"/>
    <property type="evidence" value="ECO:0007669"/>
    <property type="project" value="TreeGrafter"/>
</dbReference>
<evidence type="ECO:0000256" key="7">
    <source>
        <dbReference type="ARBA" id="ARBA00037899"/>
    </source>
</evidence>
<dbReference type="InterPro" id="IPR009100">
    <property type="entry name" value="AcylCoA_DH/oxidase_NM_dom_sf"/>
</dbReference>
<dbReference type="GO" id="GO:0004361">
    <property type="term" value="F:glutaryl-CoA dehydrogenase activity"/>
    <property type="evidence" value="ECO:0007669"/>
    <property type="project" value="UniProtKB-EC"/>
</dbReference>
<dbReference type="EC" id="1.3.8.6" evidence="9"/>
<dbReference type="SUPFAM" id="SSF47203">
    <property type="entry name" value="Acyl-CoA dehydrogenase C-terminal domain-like"/>
    <property type="match status" value="1"/>
</dbReference>
<evidence type="ECO:0000259" key="13">
    <source>
        <dbReference type="Pfam" id="PF02770"/>
    </source>
</evidence>
<evidence type="ECO:0000256" key="9">
    <source>
        <dbReference type="ARBA" id="ARBA00039033"/>
    </source>
</evidence>
<dbReference type="Gene3D" id="1.20.140.10">
    <property type="entry name" value="Butyryl-CoA Dehydrogenase, subunit A, domain 3"/>
    <property type="match status" value="1"/>
</dbReference>
<evidence type="ECO:0000256" key="5">
    <source>
        <dbReference type="ARBA" id="ARBA00022946"/>
    </source>
</evidence>
<dbReference type="GO" id="GO:0046949">
    <property type="term" value="P:fatty-acyl-CoA biosynthetic process"/>
    <property type="evidence" value="ECO:0007669"/>
    <property type="project" value="TreeGrafter"/>
</dbReference>
<dbReference type="Proteomes" id="UP000184514">
    <property type="component" value="Unassembled WGS sequence"/>
</dbReference>
<dbReference type="Pfam" id="PF02770">
    <property type="entry name" value="Acyl-CoA_dh_M"/>
    <property type="match status" value="1"/>
</dbReference>
<name>A0A1L9NUU2_9RHOB</name>
<dbReference type="Pfam" id="PF02771">
    <property type="entry name" value="Acyl-CoA_dh_N"/>
    <property type="match status" value="1"/>
</dbReference>
<comment type="catalytic activity">
    <reaction evidence="10">
        <text>glutaryl-CoA + oxidized [electron-transfer flavoprotein] + 2 H(+) = (2E)-butenoyl-CoA + reduced [electron-transfer flavoprotein] + CO2</text>
        <dbReference type="Rhea" id="RHEA:13389"/>
        <dbReference type="Rhea" id="RHEA-COMP:10685"/>
        <dbReference type="Rhea" id="RHEA-COMP:10686"/>
        <dbReference type="ChEBI" id="CHEBI:15378"/>
        <dbReference type="ChEBI" id="CHEBI:16526"/>
        <dbReference type="ChEBI" id="CHEBI:57332"/>
        <dbReference type="ChEBI" id="CHEBI:57378"/>
        <dbReference type="ChEBI" id="CHEBI:57692"/>
        <dbReference type="ChEBI" id="CHEBI:58307"/>
        <dbReference type="EC" id="1.3.8.6"/>
    </reaction>
</comment>
<dbReference type="CDD" id="cd01151">
    <property type="entry name" value="GCD"/>
    <property type="match status" value="1"/>
</dbReference>
<dbReference type="STRING" id="696762.PFRI_28470"/>
<comment type="cofactor">
    <cofactor evidence="1 11">
        <name>FAD</name>
        <dbReference type="ChEBI" id="CHEBI:57692"/>
    </cofactor>
</comment>
<dbReference type="InterPro" id="IPR006089">
    <property type="entry name" value="Acyl-CoA_DH_CS"/>
</dbReference>
<keyword evidence="3 11" id="KW-0285">Flavoprotein</keyword>
<dbReference type="Gene3D" id="1.10.540.10">
    <property type="entry name" value="Acyl-CoA dehydrogenase/oxidase, N-terminal domain"/>
    <property type="match status" value="1"/>
</dbReference>
<evidence type="ECO:0000313" key="16">
    <source>
        <dbReference type="Proteomes" id="UP000184514"/>
    </source>
</evidence>
<sequence length="401" mass="44071">MLKAKDNPDLNRFNYEDPFQLEAQLSEEERMLRDAANAYAQDKLQPRVIDAFREEHSDAKIFREMGEMGLLGVTIPEEYGGIGGSYVSYGLVAREVERVDSGYRSMMSVQSSLVMYPIYAYGSEGQRQKYLPKLASGEWIGCFGLTEPDAGSDPSGMKTTAKKSANGYTISGSKMWISNSPIADVFVVWAKSEAHGGKIRGFILDKGMKGLSAPKIGGKLSLRASITGEIVMENVEVGEDALLPNVEGLKGPFGCLNRARYGISWGVLGAAEFCMEAARQYGLDRKQFGKPLAQTQLHQLKLANMLTEISLGLQASLRVGRLMDEAQAAPEMISIIKRNNCGKSLDIARVSRDMHGGNGISDEFQIMRHMMNLETVNTYEGTHDIHALIIGRSITGLQAFF</sequence>
<evidence type="ECO:0000256" key="6">
    <source>
        <dbReference type="ARBA" id="ARBA00023002"/>
    </source>
</evidence>
<comment type="pathway">
    <text evidence="7">Amino-acid metabolism; lysine degradation.</text>
</comment>
<dbReference type="PROSITE" id="PS00072">
    <property type="entry name" value="ACYL_COA_DH_1"/>
    <property type="match status" value="1"/>
</dbReference>
<reference evidence="15 16" key="1">
    <citation type="submission" date="2016-10" db="EMBL/GenBank/DDBJ databases">
        <title>Genome sequence of Planktotalea frisia SH6-1.</title>
        <authorList>
            <person name="Poehlein A."/>
            <person name="Bakenhus I."/>
            <person name="Voget S."/>
            <person name="Brinkhoff T."/>
            <person name="Simon M."/>
        </authorList>
    </citation>
    <scope>NUCLEOTIDE SEQUENCE [LARGE SCALE GENOMIC DNA]</scope>
    <source>
        <strain evidence="15 16">SH6-1</strain>
    </source>
</reference>
<dbReference type="InterPro" id="IPR006091">
    <property type="entry name" value="Acyl-CoA_Oxase/DH_mid-dom"/>
</dbReference>
<evidence type="ECO:0000259" key="14">
    <source>
        <dbReference type="Pfam" id="PF02771"/>
    </source>
</evidence>
<keyword evidence="6 11" id="KW-0560">Oxidoreductase</keyword>
<dbReference type="PANTHER" id="PTHR42807">
    <property type="entry name" value="GLUTARYL-COA DEHYDROGENASE, MITOCHONDRIAL"/>
    <property type="match status" value="1"/>
</dbReference>
<keyword evidence="16" id="KW-1185">Reference proteome</keyword>
<evidence type="ECO:0000259" key="12">
    <source>
        <dbReference type="Pfam" id="PF00441"/>
    </source>
</evidence>
<feature type="domain" description="Acyl-CoA dehydrogenase/oxidase C-terminal" evidence="12">
    <location>
        <begin position="254"/>
        <end position="394"/>
    </location>
</feature>